<dbReference type="GeneID" id="25563577"/>
<dbReference type="EMBL" id="GL349448">
    <property type="protein sequence ID" value="KNC47784.1"/>
    <property type="molecule type" value="Genomic_DNA"/>
</dbReference>
<feature type="compositionally biased region" description="Low complexity" evidence="1">
    <location>
        <begin position="310"/>
        <end position="325"/>
    </location>
</feature>
<name>A0A0L0D603_THETB</name>
<protein>
    <submittedName>
        <fullName evidence="2">Uncharacterized protein</fullName>
    </submittedName>
</protein>
<gene>
    <name evidence="2" type="ORF">AMSG_04011</name>
</gene>
<feature type="compositionally biased region" description="Low complexity" evidence="1">
    <location>
        <begin position="27"/>
        <end position="46"/>
    </location>
</feature>
<feature type="region of interest" description="Disordered" evidence="1">
    <location>
        <begin position="144"/>
        <end position="195"/>
    </location>
</feature>
<dbReference type="AlphaFoldDB" id="A0A0L0D603"/>
<proteinExistence type="predicted"/>
<dbReference type="RefSeq" id="XP_013759262.1">
    <property type="nucleotide sequence ID" value="XM_013903808.1"/>
</dbReference>
<evidence type="ECO:0000313" key="3">
    <source>
        <dbReference type="Proteomes" id="UP000054408"/>
    </source>
</evidence>
<organism evidence="2 3">
    <name type="scientific">Thecamonas trahens ATCC 50062</name>
    <dbReference type="NCBI Taxonomy" id="461836"/>
    <lineage>
        <taxon>Eukaryota</taxon>
        <taxon>Apusozoa</taxon>
        <taxon>Apusomonadida</taxon>
        <taxon>Apusomonadidae</taxon>
        <taxon>Thecamonas</taxon>
    </lineage>
</organism>
<sequence length="614" mass="65310">MASPPDRPPPDLCLLRKPSPHSNPASAVLAAVRGRLDAAAAEPLPSRRGRPSPPRPRRTAPQSPYYLPPTQSLGLRDLRLRRLSASAGASTSHHARSAADGGSVVGDANAQAGCDLAAVVDTAHASLAATTDWPRKQYEVLHDDSDPFRVSDPCNDPPPPPPPQLSTSFCDGGDGTGESAGDGTGESATKASDTDEYEYEYEYDDAPASHASDQLLLMPGGDVNTQFFDALFRSKQAGPRSEYSYYTHDDVPRRPRADSSAALRAELRAHSRHPKALTAVRRRRQLAIAALLREPRSPKVVAEVRSALPAAPRRAASESPSRHAPPASPPARVNLSMYDFSREVGEQFVGLGSGDEDDASGRLTGLDTSAVSELTDGLAFSDSSQWAVRGALPRGTYLPGYVEVDASNPVTTINKSMAMSRSPSLRTLGAEPNAVEAVELPRTTANAAKALISASGANCRAALDLPGSTLVHGVWETLAIESESEAAAALGAEDPDAAETIESACVILLRMHVVRKAAAVYIGLLPVTYESTPRTLVAETASTLDFADKAVVGSFNLSLEHCETHDPKVQWFQLPSHRLSHYLRLRFIGVHQVVSPDGPFHQLALLRVVAGRGS</sequence>
<feature type="region of interest" description="Disordered" evidence="1">
    <location>
        <begin position="310"/>
        <end position="332"/>
    </location>
</feature>
<dbReference type="Proteomes" id="UP000054408">
    <property type="component" value="Unassembled WGS sequence"/>
</dbReference>
<feature type="region of interest" description="Disordered" evidence="1">
    <location>
        <begin position="239"/>
        <end position="260"/>
    </location>
</feature>
<feature type="compositionally biased region" description="Basic and acidic residues" evidence="1">
    <location>
        <begin position="247"/>
        <end position="257"/>
    </location>
</feature>
<keyword evidence="3" id="KW-1185">Reference proteome</keyword>
<feature type="compositionally biased region" description="Pro residues" evidence="1">
    <location>
        <begin position="155"/>
        <end position="164"/>
    </location>
</feature>
<reference evidence="2 3" key="1">
    <citation type="submission" date="2010-05" db="EMBL/GenBank/DDBJ databases">
        <title>The Genome Sequence of Thecamonas trahens ATCC 50062.</title>
        <authorList>
            <consortium name="The Broad Institute Genome Sequencing Platform"/>
            <person name="Russ C."/>
            <person name="Cuomo C."/>
            <person name="Shea T."/>
            <person name="Young S.K."/>
            <person name="Zeng Q."/>
            <person name="Koehrsen M."/>
            <person name="Haas B."/>
            <person name="Borodovsky M."/>
            <person name="Guigo R."/>
            <person name="Alvarado L."/>
            <person name="Berlin A."/>
            <person name="Bochicchio J."/>
            <person name="Borenstein D."/>
            <person name="Chapman S."/>
            <person name="Chen Z."/>
            <person name="Freedman E."/>
            <person name="Gellesch M."/>
            <person name="Goldberg J."/>
            <person name="Griggs A."/>
            <person name="Gujja S."/>
            <person name="Heilman E."/>
            <person name="Heiman D."/>
            <person name="Hepburn T."/>
            <person name="Howarth C."/>
            <person name="Jen D."/>
            <person name="Larson L."/>
            <person name="Mehta T."/>
            <person name="Park D."/>
            <person name="Pearson M."/>
            <person name="Roberts A."/>
            <person name="Saif S."/>
            <person name="Shenoy N."/>
            <person name="Sisk P."/>
            <person name="Stolte C."/>
            <person name="Sykes S."/>
            <person name="Thomson T."/>
            <person name="Walk T."/>
            <person name="White J."/>
            <person name="Yandava C."/>
            <person name="Burger G."/>
            <person name="Gray M.W."/>
            <person name="Holland P.W.H."/>
            <person name="King N."/>
            <person name="Lang F.B.F."/>
            <person name="Roger A.J."/>
            <person name="Ruiz-Trillo I."/>
            <person name="Lander E."/>
            <person name="Nusbaum C."/>
        </authorList>
    </citation>
    <scope>NUCLEOTIDE SEQUENCE [LARGE SCALE GENOMIC DNA]</scope>
    <source>
        <strain evidence="2 3">ATCC 50062</strain>
    </source>
</reference>
<feature type="compositionally biased region" description="Basic residues" evidence="1">
    <location>
        <begin position="47"/>
        <end position="58"/>
    </location>
</feature>
<feature type="region of interest" description="Disordered" evidence="1">
    <location>
        <begin position="1"/>
        <end position="74"/>
    </location>
</feature>
<evidence type="ECO:0000313" key="2">
    <source>
        <dbReference type="EMBL" id="KNC47784.1"/>
    </source>
</evidence>
<evidence type="ECO:0000256" key="1">
    <source>
        <dbReference type="SAM" id="MobiDB-lite"/>
    </source>
</evidence>
<feature type="compositionally biased region" description="Gly residues" evidence="1">
    <location>
        <begin position="172"/>
        <end position="184"/>
    </location>
</feature>
<feature type="compositionally biased region" description="Pro residues" evidence="1">
    <location>
        <begin position="1"/>
        <end position="11"/>
    </location>
</feature>
<accession>A0A0L0D603</accession>